<protein>
    <recommendedName>
        <fullName evidence="4">Furin</fullName>
    </recommendedName>
</protein>
<dbReference type="EMBL" id="GL983409">
    <property type="protein sequence ID" value="EGR33669.1"/>
    <property type="molecule type" value="Genomic_DNA"/>
</dbReference>
<feature type="non-terminal residue" evidence="2">
    <location>
        <position position="140"/>
    </location>
</feature>
<evidence type="ECO:0000313" key="2">
    <source>
        <dbReference type="EMBL" id="EGR33669.1"/>
    </source>
</evidence>
<dbReference type="OrthoDB" id="282489at2759"/>
<feature type="signal peptide" evidence="1">
    <location>
        <begin position="1"/>
        <end position="21"/>
    </location>
</feature>
<dbReference type="AlphaFoldDB" id="G0QM86"/>
<sequence length="140" mass="15844">MFNKLIFIYLLILVILTESNQQQNNGVVNASSECQVGYYYVQDTHQCASCQTKFSNCLQCTQSSCSQCATGYFQHDSDTQCNRDTSFLDKYTGDYCNEGCNTCLESRKCIECKDGYYLNIDQQGETTCVSCSTKFDGCQR</sequence>
<evidence type="ECO:0000313" key="3">
    <source>
        <dbReference type="Proteomes" id="UP000008983"/>
    </source>
</evidence>
<accession>G0QM86</accession>
<organism evidence="2 3">
    <name type="scientific">Ichthyophthirius multifiliis</name>
    <name type="common">White spot disease agent</name>
    <name type="synonym">Ich</name>
    <dbReference type="NCBI Taxonomy" id="5932"/>
    <lineage>
        <taxon>Eukaryota</taxon>
        <taxon>Sar</taxon>
        <taxon>Alveolata</taxon>
        <taxon>Ciliophora</taxon>
        <taxon>Intramacronucleata</taxon>
        <taxon>Oligohymenophorea</taxon>
        <taxon>Hymenostomatida</taxon>
        <taxon>Ophryoglenina</taxon>
        <taxon>Ichthyophthirius</taxon>
    </lineage>
</organism>
<dbReference type="Proteomes" id="UP000008983">
    <property type="component" value="Unassembled WGS sequence"/>
</dbReference>
<evidence type="ECO:0008006" key="4">
    <source>
        <dbReference type="Google" id="ProtNLM"/>
    </source>
</evidence>
<keyword evidence="3" id="KW-1185">Reference proteome</keyword>
<name>G0QM86_ICHMU</name>
<dbReference type="InterPro" id="IPR009030">
    <property type="entry name" value="Growth_fac_rcpt_cys_sf"/>
</dbReference>
<reference evidence="2 3" key="1">
    <citation type="submission" date="2011-07" db="EMBL/GenBank/DDBJ databases">
        <authorList>
            <person name="Coyne R."/>
            <person name="Brami D."/>
            <person name="Johnson J."/>
            <person name="Hostetler J."/>
            <person name="Hannick L."/>
            <person name="Clark T."/>
            <person name="Cassidy-Hanley D."/>
            <person name="Inman J."/>
        </authorList>
    </citation>
    <scope>NUCLEOTIDE SEQUENCE [LARGE SCALE GENOMIC DNA]</scope>
    <source>
        <strain evidence="2 3">G5</strain>
    </source>
</reference>
<proteinExistence type="predicted"/>
<dbReference type="SUPFAM" id="SSF57184">
    <property type="entry name" value="Growth factor receptor domain"/>
    <property type="match status" value="1"/>
</dbReference>
<dbReference type="GeneID" id="14909854"/>
<gene>
    <name evidence="2" type="ORF">IMG5_046420</name>
</gene>
<dbReference type="RefSeq" id="XP_004037655.1">
    <property type="nucleotide sequence ID" value="XM_004037607.1"/>
</dbReference>
<keyword evidence="1" id="KW-0732">Signal</keyword>
<dbReference type="InParanoid" id="G0QM86"/>
<evidence type="ECO:0000256" key="1">
    <source>
        <dbReference type="SAM" id="SignalP"/>
    </source>
</evidence>
<feature type="chain" id="PRO_5003407724" description="Furin" evidence="1">
    <location>
        <begin position="22"/>
        <end position="140"/>
    </location>
</feature>
<dbReference type="Gene3D" id="2.10.220.10">
    <property type="entry name" value="Hormone Receptor, Insulin-like Growth Factor Receptor 1, Chain A, domain 2"/>
    <property type="match status" value="1"/>
</dbReference>